<keyword evidence="3" id="KW-0732">Signal</keyword>
<feature type="transmembrane region" description="Helical" evidence="2">
    <location>
        <begin position="396"/>
        <end position="414"/>
    </location>
</feature>
<keyword evidence="6" id="KW-1185">Reference proteome</keyword>
<evidence type="ECO:0000313" key="6">
    <source>
        <dbReference type="Proteomes" id="UP000523007"/>
    </source>
</evidence>
<feature type="transmembrane region" description="Helical" evidence="2">
    <location>
        <begin position="420"/>
        <end position="438"/>
    </location>
</feature>
<accession>A0A7W7W1W5</accession>
<evidence type="ECO:0000259" key="4">
    <source>
        <dbReference type="Pfam" id="PF09972"/>
    </source>
</evidence>
<keyword evidence="2" id="KW-0812">Transmembrane</keyword>
<organism evidence="5 6">
    <name type="scientific">Lipingzhangella halophila</name>
    <dbReference type="NCBI Taxonomy" id="1783352"/>
    <lineage>
        <taxon>Bacteria</taxon>
        <taxon>Bacillati</taxon>
        <taxon>Actinomycetota</taxon>
        <taxon>Actinomycetes</taxon>
        <taxon>Streptosporangiales</taxon>
        <taxon>Nocardiopsidaceae</taxon>
        <taxon>Lipingzhangella</taxon>
    </lineage>
</organism>
<feature type="chain" id="PRO_5030961634" evidence="3">
    <location>
        <begin position="31"/>
        <end position="556"/>
    </location>
</feature>
<feature type="region of interest" description="Disordered" evidence="1">
    <location>
        <begin position="524"/>
        <end position="556"/>
    </location>
</feature>
<comment type="caution">
    <text evidence="5">The sequence shown here is derived from an EMBL/GenBank/DDBJ whole genome shotgun (WGS) entry which is preliminary data.</text>
</comment>
<protein>
    <submittedName>
        <fullName evidence="5">Putative membrane protein YgcG</fullName>
    </submittedName>
</protein>
<feature type="transmembrane region" description="Helical" evidence="2">
    <location>
        <begin position="246"/>
        <end position="265"/>
    </location>
</feature>
<feature type="compositionally biased region" description="Gly residues" evidence="1">
    <location>
        <begin position="534"/>
        <end position="556"/>
    </location>
</feature>
<dbReference type="Pfam" id="PF09972">
    <property type="entry name" value="DUF2207"/>
    <property type="match status" value="1"/>
</dbReference>
<gene>
    <name evidence="5" type="ORF">F4561_002242</name>
</gene>
<feature type="domain" description="DUF2207" evidence="4">
    <location>
        <begin position="36"/>
        <end position="222"/>
    </location>
</feature>
<evidence type="ECO:0000256" key="3">
    <source>
        <dbReference type="SAM" id="SignalP"/>
    </source>
</evidence>
<keyword evidence="2" id="KW-1133">Transmembrane helix</keyword>
<dbReference type="RefSeq" id="WP_184577569.1">
    <property type="nucleotide sequence ID" value="NZ_JACHJT010000001.1"/>
</dbReference>
<evidence type="ECO:0000256" key="2">
    <source>
        <dbReference type="SAM" id="Phobius"/>
    </source>
</evidence>
<evidence type="ECO:0000256" key="1">
    <source>
        <dbReference type="SAM" id="MobiDB-lite"/>
    </source>
</evidence>
<dbReference type="Proteomes" id="UP000523007">
    <property type="component" value="Unassembled WGS sequence"/>
</dbReference>
<sequence>MFTASPAVRRTSVGLATITAALTAAAPASASSSGESITEYATEAEINPDGTVSIVESITYDFASNSSPGLYREIPLVLDDGIIRQRRIEIEDVEVSSPSGADSTIDGLSEERGNLVLLVGEEDDPSTDVTGEQTYDISYTVHGALTEFDDYDEFYWDFVGTEWEVPKDNISVEITAPEITNVDCYAGDEGTDSPCESAEHDETTATMDEPYLFDSDGLTAAVALPKGAVDVGEPIVEVRPSLRPSLLFLLIAGACLVAVVFVAAYRKFRTSADRNAFNDALPPAMGPALAGQIHNATMRSGMFLAMVVQLEERGIISSELDPHDPFRWLFTLRRDPNGPDVSPPERELIAVMFRRASTTDLKLLAKEMTPKKAAEIRKMVLQEGVPMGLWSHGKGAVKILAVLGLFGLAAYVFVQGLEGAESGLLIAVTLLVTAILVTRYGRVTLFSRYGSHVHGLLKQIRKDTITGGPRSVAQYPSWAVALDVENNAVEGAPDLIQSHQWHGRHRPYYYDHAYRRSWNDTMRKSITPRSSSSGGSGSFGGGSVGGGGGGGGGGSR</sequence>
<dbReference type="InterPro" id="IPR018702">
    <property type="entry name" value="DUF2207"/>
</dbReference>
<proteinExistence type="predicted"/>
<dbReference type="EMBL" id="JACHJT010000001">
    <property type="protein sequence ID" value="MBB4931422.1"/>
    <property type="molecule type" value="Genomic_DNA"/>
</dbReference>
<name>A0A7W7W1W5_9ACTN</name>
<reference evidence="5 6" key="1">
    <citation type="submission" date="2020-08" db="EMBL/GenBank/DDBJ databases">
        <title>Sequencing the genomes of 1000 actinobacteria strains.</title>
        <authorList>
            <person name="Klenk H.-P."/>
        </authorList>
    </citation>
    <scope>NUCLEOTIDE SEQUENCE [LARGE SCALE GENOMIC DNA]</scope>
    <source>
        <strain evidence="5 6">DSM 102030</strain>
    </source>
</reference>
<evidence type="ECO:0000313" key="5">
    <source>
        <dbReference type="EMBL" id="MBB4931422.1"/>
    </source>
</evidence>
<dbReference type="AlphaFoldDB" id="A0A7W7W1W5"/>
<feature type="signal peptide" evidence="3">
    <location>
        <begin position="1"/>
        <end position="30"/>
    </location>
</feature>
<keyword evidence="2" id="KW-0472">Membrane</keyword>